<dbReference type="InterPro" id="IPR016024">
    <property type="entry name" value="ARM-type_fold"/>
</dbReference>
<feature type="region of interest" description="Disordered" evidence="9">
    <location>
        <begin position="1"/>
        <end position="35"/>
    </location>
</feature>
<dbReference type="PANTHER" id="PTHR32170:SF3">
    <property type="entry name" value="PROTEASOME ACTIVATOR COMPLEX SUBUNIT 4"/>
    <property type="match status" value="1"/>
</dbReference>
<dbReference type="GO" id="GO:0010499">
    <property type="term" value="P:proteasomal ubiquitin-independent protein catabolic process"/>
    <property type="evidence" value="ECO:0007669"/>
    <property type="project" value="TreeGrafter"/>
</dbReference>
<reference evidence="13 14" key="1">
    <citation type="submission" date="2015-04" db="EMBL/GenBank/DDBJ databases">
        <title>Complete genome sequence of Schizopora paradoxa KUC8140, a cosmopolitan wood degrader in East Asia.</title>
        <authorList>
            <consortium name="DOE Joint Genome Institute"/>
            <person name="Min B."/>
            <person name="Park H."/>
            <person name="Jang Y."/>
            <person name="Kim J.-J."/>
            <person name="Kim K.H."/>
            <person name="Pangilinan J."/>
            <person name="Lipzen A."/>
            <person name="Riley R."/>
            <person name="Grigoriev I.V."/>
            <person name="Spatafora J.W."/>
            <person name="Choi I.-G."/>
        </authorList>
    </citation>
    <scope>NUCLEOTIDE SEQUENCE [LARGE SCALE GENOMIC DNA]</scope>
    <source>
        <strain evidence="13 14">KUC8140</strain>
    </source>
</reference>
<dbReference type="PANTHER" id="PTHR32170">
    <property type="entry name" value="PROTEASOME ACTIVATOR COMPLEX SUBUNIT 4"/>
    <property type="match status" value="1"/>
</dbReference>
<dbReference type="Pfam" id="PF16507">
    <property type="entry name" value="HEAT_PSME4_mid"/>
    <property type="match status" value="1"/>
</dbReference>
<evidence type="ECO:0000256" key="5">
    <source>
        <dbReference type="ARBA" id="ARBA00022737"/>
    </source>
</evidence>
<keyword evidence="7" id="KW-0234">DNA repair</keyword>
<evidence type="ECO:0000313" key="14">
    <source>
        <dbReference type="Proteomes" id="UP000053477"/>
    </source>
</evidence>
<dbReference type="InterPro" id="IPR011989">
    <property type="entry name" value="ARM-like"/>
</dbReference>
<evidence type="ECO:0000256" key="4">
    <source>
        <dbReference type="ARBA" id="ARBA00022490"/>
    </source>
</evidence>
<feature type="region of interest" description="Disordered" evidence="9">
    <location>
        <begin position="313"/>
        <end position="350"/>
    </location>
</feature>
<feature type="compositionally biased region" description="Basic and acidic residues" evidence="9">
    <location>
        <begin position="317"/>
        <end position="344"/>
    </location>
</feature>
<evidence type="ECO:0000256" key="6">
    <source>
        <dbReference type="ARBA" id="ARBA00022763"/>
    </source>
</evidence>
<dbReference type="Pfam" id="PF11919">
    <property type="entry name" value="PSME4_C"/>
    <property type="match status" value="1"/>
</dbReference>
<feature type="compositionally biased region" description="Basic and acidic residues" evidence="9">
    <location>
        <begin position="1"/>
        <end position="14"/>
    </location>
</feature>
<name>A0A0H2S4F3_9AGAM</name>
<dbReference type="GO" id="GO:0070628">
    <property type="term" value="F:proteasome binding"/>
    <property type="evidence" value="ECO:0007669"/>
    <property type="project" value="InterPro"/>
</dbReference>
<protein>
    <recommendedName>
        <fullName evidence="15">ARM repeat-containing protein</fullName>
    </recommendedName>
</protein>
<keyword evidence="4" id="KW-0963">Cytoplasm</keyword>
<sequence>MSEAKTERNRDANAHDVQAQESVERSPSPLPARGIIDWDRDVAPFLSQKLSEMRLADSNDTTSSTPVKIPDDIIEGAKTDRSLEKLRLIAQNLPYPIESNAHMQENLDHILMRIVQCVKARNFDRSLMDWNEHLMRWMYLKYPIPTPKRVALVKLYYEIATQPCMSRYVISNIISSLSVLTKSKKKITISDIRLPWKPIYDILSKNLFIPRRVYKPSHLPRYMFTLLRKVNRFFHPAAINEMMETMLPYLNGTDINSVLSTQFYLLSFLPQSHPQTYLPMLFHLWKTFNSAMFDGRMLQFLASLAEMHIDPTASDPQRIKELPDDARSEGEGRPEWKSNGHPETLEPEGPWSGIFKSVGIFSEEEWEHIMCKCLAALDIPLKDSISSSTGNMVDKKARSEVKNLPSPQNQIGKWLKKLCLLHHISDSKMTESLANIIVYSIHEDLEKTSFENEYLAKSHSLHSFVDMITKVKHCFHPSSSQDCTDKLTQFSTRVLHFFNKRWHEEQKEDCKTPLSHRLTSHMKTELVKTLQPLAMLAIYSSDQDSVNNAQKCLQIMANMEPELVLQPVVDQAVLAMKSLIEPERTTVSLRALASVSLALVSYRPAANQLLIILHMVLPGIDAVSSFLCENTAELISSIARHIKIDDIAFTSADQATSQNKGDKQLSFQSWVTKFFEQAILFVDNLPRGIQDSDESLGTPERIALISIMKACKQVIMHLSDVLFDNVLEQIFTYTNTSVTTQNIFVHKLAGYLVNASPQKTFAKFLPACIANIKTELEFGASSLKTISARDPIPSDSRLAWNIAILDGLLRYVCSCIPKYKDDLKKLIQLLCSKTFSKNGYTQCGWTINSALNSLTSSCPKDERFVNPDMWASKAFNVSSQEYWGQRYTMHDVKIDWQIPSVEGISFVMDIFHEIIQPMLNQIEALLETGKYLTIVSNAFGGISTLVKANFDRVAFEKSLEDADFPNLPAMSGRFELQNSAFIFSDPEHPQWKYISSLHRQFGETLHKASLLLKSQVDMNALPVIDLLLNSTKSFALAYGIKEHEFDASLDAFHQKKEDNAEYEGNKTLSRDVQIRRLKHYHCARQFADTSKKLQGQLENLIIDEVVEWAMSTYASGLSKAYIGVRHRSVPKLIQNMKSGTEVSRVKGVLWTFQLDAFDYLFPCLDTNIALKNSVQEQVAALFDSAVHSWSSFKPSVKLPESRLRLLQDLSSALEILLCPSLMDIDLLQKCTAEQADFEKNYDTCCTNTVDLVTRIAASSKTHWLYAKDALQYLILNISYEVPVSSFQIKHFLEMACNPHLTKLASVGVVTAMQHLKWREFSLSTQELVLCKPKNPLCSRFQINPEQQDVKEYLKQFSQQLEKESEELLFDEKAEFGWIVWPKSVNLYRMPESNQEPKVPETASQAIIDTIRETVNNEEFWNKYAWAYSMETDEPTISELHVSCIKSIFQILQDEPFRFLEPSLKELLQDTDMNKQRAAAEFLAGIIGAMKHWPFDKQNKFWDWFTPQLHQILGRTVRPASLSIWASFIFYIFKDRDPRRIQPLLNYVVEMFEACDFNSQFPFHVEVPATFIIATMTAIGWRSEPWLEKIVNQYWLGLKAEHGIIRNHIAHILQFSNLMKWRTKLLVPSVEMFIKECQISPLSVDLLGSQCNYNKGRVEELVRSFPKWREERLPGDRVFKSTYDRVGNIVCKWLIKSVYEIQASSSFSYILPLMPEILRFSELRNNPELSELATLVLDRICAVIPPKEFVAPVIDVFLNALKSPMPWRLHLNALTFLNMFHFRQHILVGKDKLPEILDVVIGCLEEKSFEVQDMAARSLSDILRISGSTYITALKTRFEEAISGAKPEDSESPEFKTSIRSLHANILGLCAVIDSNPYEIESWTPMIISEVLSKHTFAPFPISTTVQKWALKFKEIHVDTWEEDSKKFTPEQLKALETMVTGSSYCEYLTPHDRFIRN</sequence>
<dbReference type="STRING" id="27342.A0A0H2S4F3"/>
<dbReference type="Gene3D" id="1.25.10.10">
    <property type="entry name" value="Leucine-rich Repeat Variant"/>
    <property type="match status" value="1"/>
</dbReference>
<feature type="domain" description="Proteasome activator complex subunit 4 C-terminal" evidence="10">
    <location>
        <begin position="1860"/>
        <end position="1945"/>
    </location>
</feature>
<dbReference type="Pfam" id="PF23096">
    <property type="entry name" value="HEAT_PSME4"/>
    <property type="match status" value="1"/>
</dbReference>
<evidence type="ECO:0000259" key="11">
    <source>
        <dbReference type="Pfam" id="PF16507"/>
    </source>
</evidence>
<dbReference type="GO" id="GO:0016607">
    <property type="term" value="C:nuclear speck"/>
    <property type="evidence" value="ECO:0007669"/>
    <property type="project" value="UniProtKB-SubCell"/>
</dbReference>
<evidence type="ECO:0000256" key="3">
    <source>
        <dbReference type="ARBA" id="ARBA00005739"/>
    </source>
</evidence>
<evidence type="ECO:0000256" key="1">
    <source>
        <dbReference type="ARBA" id="ARBA00004324"/>
    </source>
</evidence>
<comment type="similarity">
    <text evidence="3">Belongs to the BLM10 family.</text>
</comment>
<dbReference type="InterPro" id="IPR021843">
    <property type="entry name" value="PSME4_C"/>
</dbReference>
<dbReference type="Proteomes" id="UP000053477">
    <property type="component" value="Unassembled WGS sequence"/>
</dbReference>
<evidence type="ECO:0000256" key="7">
    <source>
        <dbReference type="ARBA" id="ARBA00023204"/>
    </source>
</evidence>
<dbReference type="OrthoDB" id="17907at2759"/>
<dbReference type="GO" id="GO:0006281">
    <property type="term" value="P:DNA repair"/>
    <property type="evidence" value="ECO:0007669"/>
    <property type="project" value="UniProtKB-KW"/>
</dbReference>
<gene>
    <name evidence="13" type="ORF">SCHPADRAFT_819201</name>
</gene>
<evidence type="ECO:0000313" key="13">
    <source>
        <dbReference type="EMBL" id="KLO18849.1"/>
    </source>
</evidence>
<dbReference type="SUPFAM" id="SSF48371">
    <property type="entry name" value="ARM repeat"/>
    <property type="match status" value="1"/>
</dbReference>
<evidence type="ECO:0000256" key="2">
    <source>
        <dbReference type="ARBA" id="ARBA00004496"/>
    </source>
</evidence>
<dbReference type="GO" id="GO:0005829">
    <property type="term" value="C:cytosol"/>
    <property type="evidence" value="ECO:0007669"/>
    <property type="project" value="TreeGrafter"/>
</dbReference>
<evidence type="ECO:0000259" key="10">
    <source>
        <dbReference type="Pfam" id="PF11919"/>
    </source>
</evidence>
<dbReference type="GO" id="GO:0016504">
    <property type="term" value="F:peptidase activator activity"/>
    <property type="evidence" value="ECO:0007669"/>
    <property type="project" value="InterPro"/>
</dbReference>
<evidence type="ECO:0000256" key="8">
    <source>
        <dbReference type="ARBA" id="ARBA00023242"/>
    </source>
</evidence>
<dbReference type="InterPro" id="IPR032430">
    <property type="entry name" value="Blm10_mid"/>
</dbReference>
<evidence type="ECO:0000256" key="9">
    <source>
        <dbReference type="SAM" id="MobiDB-lite"/>
    </source>
</evidence>
<organism evidence="13 14">
    <name type="scientific">Schizopora paradoxa</name>
    <dbReference type="NCBI Taxonomy" id="27342"/>
    <lineage>
        <taxon>Eukaryota</taxon>
        <taxon>Fungi</taxon>
        <taxon>Dikarya</taxon>
        <taxon>Basidiomycota</taxon>
        <taxon>Agaricomycotina</taxon>
        <taxon>Agaricomycetes</taxon>
        <taxon>Hymenochaetales</taxon>
        <taxon>Schizoporaceae</taxon>
        <taxon>Schizopora</taxon>
    </lineage>
</organism>
<keyword evidence="5" id="KW-0677">Repeat</keyword>
<keyword evidence="14" id="KW-1185">Reference proteome</keyword>
<dbReference type="InterPro" id="IPR055455">
    <property type="entry name" value="HEAT_PSME4"/>
</dbReference>
<dbReference type="InParanoid" id="A0A0H2S4F3"/>
<proteinExistence type="inferred from homology"/>
<comment type="subcellular location">
    <subcellularLocation>
        <location evidence="2">Cytoplasm</location>
    </subcellularLocation>
    <subcellularLocation>
        <location evidence="1">Nucleus speckle</location>
    </subcellularLocation>
</comment>
<evidence type="ECO:0000259" key="12">
    <source>
        <dbReference type="Pfam" id="PF23096"/>
    </source>
</evidence>
<feature type="domain" description="Proteasome activator complex subunit 4-like HEAT repeat-like" evidence="12">
    <location>
        <begin position="1361"/>
        <end position="1560"/>
    </location>
</feature>
<feature type="domain" description="Proteasome activator Blm10 middle HEAT repeats region" evidence="11">
    <location>
        <begin position="467"/>
        <end position="939"/>
    </location>
</feature>
<keyword evidence="8" id="KW-0539">Nucleus</keyword>
<dbReference type="EMBL" id="KQ085891">
    <property type="protein sequence ID" value="KLO18849.1"/>
    <property type="molecule type" value="Genomic_DNA"/>
</dbReference>
<keyword evidence="6" id="KW-0227">DNA damage</keyword>
<dbReference type="InterPro" id="IPR035309">
    <property type="entry name" value="PSME4"/>
</dbReference>
<accession>A0A0H2S4F3</accession>
<evidence type="ECO:0008006" key="15">
    <source>
        <dbReference type="Google" id="ProtNLM"/>
    </source>
</evidence>